<dbReference type="Gene3D" id="2.60.40.1120">
    <property type="entry name" value="Carboxypeptidase-like, regulatory domain"/>
    <property type="match status" value="1"/>
</dbReference>
<evidence type="ECO:0000256" key="9">
    <source>
        <dbReference type="ARBA" id="ARBA00023065"/>
    </source>
</evidence>
<sequence>MKINIFLLLLCLFSNRLYAQLPTGSIHGTIISFDNEPIPGANVVLQNTKIKTVTDANGNFSFHHIPAGTYILNVSNIGYTANRQNLVIEAGKKLHLNFQLSKSKQELNEVSIHVVKNHYKVKNSNTSTRMDIPLLTTPQAVQVISSQVIKDKQAFTLNEISNTFTGMKANNGNGSFSIRGFTAYSPTDASFLLYNGIRGSLYLWSQQPLLYNIESVELLRGPSGALFSEGSPGGVVNFVTKKPLTAKRYEFEVAMGSWNFRRLSVDLTGPLSKNKKLLYRAIIGYDKSRSFRNYQEKENIFIAPSLTYLFSNQSDLNLEINYAHQKTNQQYDNGSYIRTNPDGTFDFNYYPSNLTIQSPTDYGKTDNISATLTYNHQFNENLKLTAVHRTVNSKLDYTDHIPVGKIRNDSISRGFQDWETSRFSLQTTAYLSYQFKTGVIRHHLITGADYNRYGWTKNDYQYKPASRISIFNPDYSHDPPAASVQAQESDDNKRITNLVGIYLQDQLSLSEKLKALVSLRYDSYNAKETPLSARDNKQGDELQASGLIPRASLVYSPVSNIAIYASFLKSFNPQTSNNVLSGGPFPTRKATQYEIGYKGDFFNNSLSTSASVYQIRYANILASAPTEENSHRQEALKGTKSSGIEFSAMGTLQNFNIIAGYAYNNHIILSTSTFGKKGDRFNNAPRHMANLWLKYNLNHGAIKGLGIAAGVRYVSDQVGLITNQNFIFPAYTVYDAALNYRRGKYNIQLNAYNLTNKHYFTGSRSSTVTGGLGDPLNYRLGISYLIR</sequence>
<reference evidence="19 20" key="1">
    <citation type="submission" date="2020-08" db="EMBL/GenBank/DDBJ databases">
        <title>Genomic Encyclopedia of Type Strains, Phase IV (KMG-V): Genome sequencing to study the core and pangenomes of soil and plant-associated prokaryotes.</title>
        <authorList>
            <person name="Whitman W."/>
        </authorList>
    </citation>
    <scope>NUCLEOTIDE SEQUENCE [LARGE SCALE GENOMIC DNA]</scope>
    <source>
        <strain evidence="19 20">M2T3</strain>
    </source>
</reference>
<dbReference type="PANTHER" id="PTHR32552:SF68">
    <property type="entry name" value="FERRICHROME OUTER MEMBRANE TRANSPORTER_PHAGE RECEPTOR"/>
    <property type="match status" value="1"/>
</dbReference>
<keyword evidence="11 14" id="KW-0472">Membrane</keyword>
<organism evidence="19 20">
    <name type="scientific">Pedobacter cryoconitis</name>
    <dbReference type="NCBI Taxonomy" id="188932"/>
    <lineage>
        <taxon>Bacteria</taxon>
        <taxon>Pseudomonadati</taxon>
        <taxon>Bacteroidota</taxon>
        <taxon>Sphingobacteriia</taxon>
        <taxon>Sphingobacteriales</taxon>
        <taxon>Sphingobacteriaceae</taxon>
        <taxon>Pedobacter</taxon>
    </lineage>
</organism>
<evidence type="ECO:0000256" key="11">
    <source>
        <dbReference type="ARBA" id="ARBA00023136"/>
    </source>
</evidence>
<proteinExistence type="inferred from homology"/>
<keyword evidence="4 14" id="KW-1134">Transmembrane beta strand</keyword>
<keyword evidence="10 15" id="KW-0798">TonB box</keyword>
<evidence type="ECO:0000256" key="4">
    <source>
        <dbReference type="ARBA" id="ARBA00022452"/>
    </source>
</evidence>
<dbReference type="SUPFAM" id="SSF56935">
    <property type="entry name" value="Porins"/>
    <property type="match status" value="1"/>
</dbReference>
<keyword evidence="6 14" id="KW-0812">Transmembrane</keyword>
<protein>
    <submittedName>
        <fullName evidence="19">Iron complex outermembrane receptor protein</fullName>
    </submittedName>
</protein>
<evidence type="ECO:0000256" key="12">
    <source>
        <dbReference type="ARBA" id="ARBA00023170"/>
    </source>
</evidence>
<feature type="chain" id="PRO_5031300828" evidence="16">
    <location>
        <begin position="20"/>
        <end position="787"/>
    </location>
</feature>
<keyword evidence="3 14" id="KW-0813">Transport</keyword>
<dbReference type="PANTHER" id="PTHR32552">
    <property type="entry name" value="FERRICHROME IRON RECEPTOR-RELATED"/>
    <property type="match status" value="1"/>
</dbReference>
<dbReference type="Gene3D" id="2.170.130.10">
    <property type="entry name" value="TonB-dependent receptor, plug domain"/>
    <property type="match status" value="1"/>
</dbReference>
<keyword evidence="9" id="KW-0406">Ion transport</keyword>
<evidence type="ECO:0000256" key="13">
    <source>
        <dbReference type="ARBA" id="ARBA00023237"/>
    </source>
</evidence>
<accession>A0A7X0J138</accession>
<keyword evidence="5" id="KW-0410">Iron transport</keyword>
<evidence type="ECO:0000256" key="10">
    <source>
        <dbReference type="ARBA" id="ARBA00023077"/>
    </source>
</evidence>
<dbReference type="PROSITE" id="PS52016">
    <property type="entry name" value="TONB_DEPENDENT_REC_3"/>
    <property type="match status" value="1"/>
</dbReference>
<name>A0A7X0J138_9SPHI</name>
<evidence type="ECO:0000256" key="14">
    <source>
        <dbReference type="PROSITE-ProRule" id="PRU01360"/>
    </source>
</evidence>
<evidence type="ECO:0000256" key="3">
    <source>
        <dbReference type="ARBA" id="ARBA00022448"/>
    </source>
</evidence>
<evidence type="ECO:0000256" key="5">
    <source>
        <dbReference type="ARBA" id="ARBA00022496"/>
    </source>
</evidence>
<keyword evidence="7 16" id="KW-0732">Signal</keyword>
<dbReference type="Proteomes" id="UP000521017">
    <property type="component" value="Unassembled WGS sequence"/>
</dbReference>
<dbReference type="GO" id="GO:0038023">
    <property type="term" value="F:signaling receptor activity"/>
    <property type="evidence" value="ECO:0007669"/>
    <property type="project" value="InterPro"/>
</dbReference>
<keyword evidence="12 19" id="KW-0675">Receptor</keyword>
<dbReference type="InterPro" id="IPR039426">
    <property type="entry name" value="TonB-dep_rcpt-like"/>
</dbReference>
<keyword evidence="13 14" id="KW-0998">Cell outer membrane</keyword>
<feature type="domain" description="TonB-dependent receptor plug" evidence="18">
    <location>
        <begin position="134"/>
        <end position="235"/>
    </location>
</feature>
<comment type="similarity">
    <text evidence="2 14 15">Belongs to the TonB-dependent receptor family.</text>
</comment>
<dbReference type="InterPro" id="IPR036942">
    <property type="entry name" value="Beta-barrel_TonB_sf"/>
</dbReference>
<dbReference type="GO" id="GO:0009279">
    <property type="term" value="C:cell outer membrane"/>
    <property type="evidence" value="ECO:0007669"/>
    <property type="project" value="UniProtKB-SubCell"/>
</dbReference>
<keyword evidence="8" id="KW-0408">Iron</keyword>
<dbReference type="Pfam" id="PF00593">
    <property type="entry name" value="TonB_dep_Rec_b-barrel"/>
    <property type="match status" value="1"/>
</dbReference>
<evidence type="ECO:0000313" key="20">
    <source>
        <dbReference type="Proteomes" id="UP000521017"/>
    </source>
</evidence>
<evidence type="ECO:0000256" key="6">
    <source>
        <dbReference type="ARBA" id="ARBA00022692"/>
    </source>
</evidence>
<dbReference type="GO" id="GO:0030246">
    <property type="term" value="F:carbohydrate binding"/>
    <property type="evidence" value="ECO:0007669"/>
    <property type="project" value="InterPro"/>
</dbReference>
<evidence type="ECO:0000256" key="8">
    <source>
        <dbReference type="ARBA" id="ARBA00023004"/>
    </source>
</evidence>
<dbReference type="InterPro" id="IPR013784">
    <property type="entry name" value="Carb-bd-like_fold"/>
</dbReference>
<evidence type="ECO:0000313" key="19">
    <source>
        <dbReference type="EMBL" id="MBB6497907.1"/>
    </source>
</evidence>
<dbReference type="SUPFAM" id="SSF49452">
    <property type="entry name" value="Starch-binding domain-like"/>
    <property type="match status" value="1"/>
</dbReference>
<evidence type="ECO:0000256" key="7">
    <source>
        <dbReference type="ARBA" id="ARBA00022729"/>
    </source>
</evidence>
<evidence type="ECO:0000256" key="16">
    <source>
        <dbReference type="SAM" id="SignalP"/>
    </source>
</evidence>
<gene>
    <name evidence="19" type="ORF">HDF25_000031</name>
</gene>
<dbReference type="EMBL" id="JACHCC010000001">
    <property type="protein sequence ID" value="MBB6497907.1"/>
    <property type="molecule type" value="Genomic_DNA"/>
</dbReference>
<dbReference type="InterPro" id="IPR012910">
    <property type="entry name" value="Plug_dom"/>
</dbReference>
<comment type="caution">
    <text evidence="19">The sequence shown here is derived from an EMBL/GenBank/DDBJ whole genome shotgun (WGS) entry which is preliminary data.</text>
</comment>
<dbReference type="Gene3D" id="2.40.170.20">
    <property type="entry name" value="TonB-dependent receptor, beta-barrel domain"/>
    <property type="match status" value="1"/>
</dbReference>
<dbReference type="InterPro" id="IPR010105">
    <property type="entry name" value="TonB_sidphr_rcpt"/>
</dbReference>
<comment type="subcellular location">
    <subcellularLocation>
        <location evidence="1 14">Cell outer membrane</location>
        <topology evidence="1 14">Multi-pass membrane protein</topology>
    </subcellularLocation>
</comment>
<feature type="signal peptide" evidence="16">
    <location>
        <begin position="1"/>
        <end position="19"/>
    </location>
</feature>
<evidence type="ECO:0000256" key="1">
    <source>
        <dbReference type="ARBA" id="ARBA00004571"/>
    </source>
</evidence>
<dbReference type="Pfam" id="PF07715">
    <property type="entry name" value="Plug"/>
    <property type="match status" value="1"/>
</dbReference>
<dbReference type="InterPro" id="IPR037066">
    <property type="entry name" value="Plug_dom_sf"/>
</dbReference>
<feature type="domain" description="TonB-dependent receptor-like beta-barrel" evidence="17">
    <location>
        <begin position="320"/>
        <end position="754"/>
    </location>
</feature>
<dbReference type="GO" id="GO:0015344">
    <property type="term" value="F:siderophore uptake transmembrane transporter activity"/>
    <property type="evidence" value="ECO:0007669"/>
    <property type="project" value="TreeGrafter"/>
</dbReference>
<dbReference type="InterPro" id="IPR000531">
    <property type="entry name" value="Beta-barrel_TonB"/>
</dbReference>
<dbReference type="NCBIfam" id="TIGR01783">
    <property type="entry name" value="TonB-siderophor"/>
    <property type="match status" value="1"/>
</dbReference>
<evidence type="ECO:0000256" key="15">
    <source>
        <dbReference type="RuleBase" id="RU003357"/>
    </source>
</evidence>
<dbReference type="GO" id="GO:0015891">
    <property type="term" value="P:siderophore transport"/>
    <property type="evidence" value="ECO:0007669"/>
    <property type="project" value="InterPro"/>
</dbReference>
<dbReference type="Pfam" id="PF13715">
    <property type="entry name" value="CarbopepD_reg_2"/>
    <property type="match status" value="1"/>
</dbReference>
<evidence type="ECO:0000256" key="2">
    <source>
        <dbReference type="ARBA" id="ARBA00009810"/>
    </source>
</evidence>
<dbReference type="AlphaFoldDB" id="A0A7X0J138"/>
<evidence type="ECO:0000259" key="18">
    <source>
        <dbReference type="Pfam" id="PF07715"/>
    </source>
</evidence>
<dbReference type="CDD" id="cd01347">
    <property type="entry name" value="ligand_gated_channel"/>
    <property type="match status" value="1"/>
</dbReference>
<dbReference type="RefSeq" id="WP_184621534.1">
    <property type="nucleotide sequence ID" value="NZ_JACHCC010000001.1"/>
</dbReference>
<evidence type="ECO:0000259" key="17">
    <source>
        <dbReference type="Pfam" id="PF00593"/>
    </source>
</evidence>